<dbReference type="KEGG" id="sste:SAMEA4384403_2424"/>
<evidence type="ECO:0000313" key="2">
    <source>
        <dbReference type="Proteomes" id="UP000242084"/>
    </source>
</evidence>
<gene>
    <name evidence="1" type="ORF">SAMEA4384403_02424</name>
</gene>
<dbReference type="OrthoDB" id="68332at2"/>
<dbReference type="EMBL" id="LT906462">
    <property type="protein sequence ID" value="SNV81249.1"/>
    <property type="molecule type" value="Genomic_DNA"/>
</dbReference>
<organism evidence="1 2">
    <name type="scientific">Mammaliicoccus stepanovicii</name>
    <dbReference type="NCBI Taxonomy" id="643214"/>
    <lineage>
        <taxon>Bacteria</taxon>
        <taxon>Bacillati</taxon>
        <taxon>Bacillota</taxon>
        <taxon>Bacilli</taxon>
        <taxon>Bacillales</taxon>
        <taxon>Staphylococcaceae</taxon>
        <taxon>Mammaliicoccus</taxon>
    </lineage>
</organism>
<accession>A0A240AD81</accession>
<name>A0A240AD81_9STAP</name>
<proteinExistence type="predicted"/>
<sequence>MPVDCYIVYEDNYPSTDEIKVLYDPNQLMLHYQKKDLGLTTEQFYESALDSCWFIFQYDHIVGRNQFLWTSKMIDKALDHMIIVLLHKHYPQKAILGKKAAHHLPIDIYDVLIQINDLNNSETHKDAVSLFMQLYRDEVVTYVEDTWVKGFEHVYQYLLTKYT</sequence>
<keyword evidence="2" id="KW-1185">Reference proteome</keyword>
<protein>
    <submittedName>
        <fullName evidence="1">Uncharacterized protein</fullName>
    </submittedName>
</protein>
<dbReference type="RefSeq" id="WP_095089910.1">
    <property type="nucleotide sequence ID" value="NZ_BMDM01000010.1"/>
</dbReference>
<evidence type="ECO:0000313" key="1">
    <source>
        <dbReference type="EMBL" id="SNV81249.1"/>
    </source>
</evidence>
<reference evidence="1 2" key="1">
    <citation type="submission" date="2017-06" db="EMBL/GenBank/DDBJ databases">
        <authorList>
            <consortium name="Pathogen Informatics"/>
        </authorList>
    </citation>
    <scope>NUCLEOTIDE SEQUENCE [LARGE SCALE GENOMIC DNA]</scope>
    <source>
        <strain evidence="1 2">NCTC13839</strain>
    </source>
</reference>
<dbReference type="Proteomes" id="UP000242084">
    <property type="component" value="Chromosome 1"/>
</dbReference>
<dbReference type="AlphaFoldDB" id="A0A240AD81"/>